<organism evidence="2 3">
    <name type="scientific">Paracoccus pacificus</name>
    <dbReference type="NCBI Taxonomy" id="1463598"/>
    <lineage>
        <taxon>Bacteria</taxon>
        <taxon>Pseudomonadati</taxon>
        <taxon>Pseudomonadota</taxon>
        <taxon>Alphaproteobacteria</taxon>
        <taxon>Rhodobacterales</taxon>
        <taxon>Paracoccaceae</taxon>
        <taxon>Paracoccus</taxon>
    </lineage>
</organism>
<proteinExistence type="predicted"/>
<dbReference type="Proteomes" id="UP001597213">
    <property type="component" value="Unassembled WGS sequence"/>
</dbReference>
<name>A0ABW4RAJ2_9RHOB</name>
<keyword evidence="3" id="KW-1185">Reference proteome</keyword>
<comment type="caution">
    <text evidence="2">The sequence shown here is derived from an EMBL/GenBank/DDBJ whole genome shotgun (WGS) entry which is preliminary data.</text>
</comment>
<reference evidence="3" key="1">
    <citation type="journal article" date="2019" name="Int. J. Syst. Evol. Microbiol.">
        <title>The Global Catalogue of Microorganisms (GCM) 10K type strain sequencing project: providing services to taxonomists for standard genome sequencing and annotation.</title>
        <authorList>
            <consortium name="The Broad Institute Genomics Platform"/>
            <consortium name="The Broad Institute Genome Sequencing Center for Infectious Disease"/>
            <person name="Wu L."/>
            <person name="Ma J."/>
        </authorList>
    </citation>
    <scope>NUCLEOTIDE SEQUENCE [LARGE SCALE GENOMIC DNA]</scope>
    <source>
        <strain evidence="3">CCUG 56029</strain>
    </source>
</reference>
<protein>
    <submittedName>
        <fullName evidence="2">Uncharacterized protein</fullName>
    </submittedName>
</protein>
<gene>
    <name evidence="2" type="ORF">ACFSCT_13735</name>
</gene>
<dbReference type="RefSeq" id="WP_379143611.1">
    <property type="nucleotide sequence ID" value="NZ_JBHUEN010000043.1"/>
</dbReference>
<feature type="region of interest" description="Disordered" evidence="1">
    <location>
        <begin position="63"/>
        <end position="84"/>
    </location>
</feature>
<evidence type="ECO:0000313" key="3">
    <source>
        <dbReference type="Proteomes" id="UP001597213"/>
    </source>
</evidence>
<evidence type="ECO:0000313" key="2">
    <source>
        <dbReference type="EMBL" id="MFD1882780.1"/>
    </source>
</evidence>
<accession>A0ABW4RAJ2</accession>
<evidence type="ECO:0000256" key="1">
    <source>
        <dbReference type="SAM" id="MobiDB-lite"/>
    </source>
</evidence>
<sequence>MAGALSRDDFGLATFDRRFHEPILSDAGLAGRKPILHPCLIRNQLFKLSREWGRHDLADTARRTITSPPSPIAVPTFSRVLPHE</sequence>
<dbReference type="EMBL" id="JBHUEN010000043">
    <property type="protein sequence ID" value="MFD1882780.1"/>
    <property type="molecule type" value="Genomic_DNA"/>
</dbReference>